<name>A0A128F2X2_9GAMM</name>
<keyword evidence="3" id="KW-1185">Reference proteome</keyword>
<organism evidence="2 3">
    <name type="scientific">Grimontia celer</name>
    <dbReference type="NCBI Taxonomy" id="1796497"/>
    <lineage>
        <taxon>Bacteria</taxon>
        <taxon>Pseudomonadati</taxon>
        <taxon>Pseudomonadota</taxon>
        <taxon>Gammaproteobacteria</taxon>
        <taxon>Vibrionales</taxon>
        <taxon>Vibrionaceae</taxon>
        <taxon>Grimontia</taxon>
    </lineage>
</organism>
<reference evidence="3" key="1">
    <citation type="submission" date="2016-02" db="EMBL/GenBank/DDBJ databases">
        <authorList>
            <person name="Rodrigo-Torres Lidia"/>
            <person name="Arahal R.David."/>
        </authorList>
    </citation>
    <scope>NUCLEOTIDE SEQUENCE [LARGE SCALE GENOMIC DNA]</scope>
    <source>
        <strain evidence="3">CECT 9029</strain>
    </source>
</reference>
<dbReference type="InterPro" id="IPR037883">
    <property type="entry name" value="Knr4/Smi1-like_sf"/>
</dbReference>
<dbReference type="InterPro" id="IPR018958">
    <property type="entry name" value="Knr4/Smi1-like_dom"/>
</dbReference>
<evidence type="ECO:0000259" key="1">
    <source>
        <dbReference type="SMART" id="SM00860"/>
    </source>
</evidence>
<proteinExistence type="predicted"/>
<dbReference type="RefSeq" id="WP_062663199.1">
    <property type="nucleotide sequence ID" value="NZ_FIZX01000002.1"/>
</dbReference>
<dbReference type="EMBL" id="FIZX01000002">
    <property type="protein sequence ID" value="CZF80596.1"/>
    <property type="molecule type" value="Genomic_DNA"/>
</dbReference>
<dbReference type="AlphaFoldDB" id="A0A128F2X2"/>
<dbReference type="SMART" id="SM00860">
    <property type="entry name" value="SMI1_KNR4"/>
    <property type="match status" value="1"/>
</dbReference>
<dbReference type="STRING" id="1796497.GCE9029_02082"/>
<dbReference type="OrthoDB" id="5880263at2"/>
<sequence>MNFNELANNNSDTFWQGGADTAQIEKLEQLLGIKLPSVFKEFLQSPGGGGVADSEISGIEDNNAALDFGGTVYGDTLGAREDFELPEHLVVIFYKDDEICWCIDTCSPNGQVVSYDVFKKKVGPVIANNFGEFFSDYVSMRL</sequence>
<feature type="domain" description="Knr4/Smi1-like" evidence="1">
    <location>
        <begin position="18"/>
        <end position="136"/>
    </location>
</feature>
<evidence type="ECO:0000313" key="3">
    <source>
        <dbReference type="Proteomes" id="UP000071641"/>
    </source>
</evidence>
<accession>A0A128F2X2</accession>
<dbReference type="Gene3D" id="3.40.1580.10">
    <property type="entry name" value="SMI1/KNR4-like"/>
    <property type="match status" value="1"/>
</dbReference>
<dbReference type="Pfam" id="PF14567">
    <property type="entry name" value="SUKH_5"/>
    <property type="match status" value="1"/>
</dbReference>
<gene>
    <name evidence="2" type="ORF">GCE9029_02082</name>
</gene>
<evidence type="ECO:0000313" key="2">
    <source>
        <dbReference type="EMBL" id="CZF80596.1"/>
    </source>
</evidence>
<dbReference type="Proteomes" id="UP000071641">
    <property type="component" value="Unassembled WGS sequence"/>
</dbReference>
<protein>
    <submittedName>
        <fullName evidence="2">SMI1 / KNR4 family protein</fullName>
    </submittedName>
</protein>
<dbReference type="SUPFAM" id="SSF160631">
    <property type="entry name" value="SMI1/KNR4-like"/>
    <property type="match status" value="1"/>
</dbReference>